<evidence type="ECO:0000259" key="7">
    <source>
        <dbReference type="PROSITE" id="PS50835"/>
    </source>
</evidence>
<evidence type="ECO:0000256" key="4">
    <source>
        <dbReference type="SAM" id="MobiDB-lite"/>
    </source>
</evidence>
<accession>A0A8C7JJ59</accession>
<dbReference type="PROSITE" id="PS50835">
    <property type="entry name" value="IG_LIKE"/>
    <property type="match status" value="1"/>
</dbReference>
<dbReference type="InterPro" id="IPR013106">
    <property type="entry name" value="Ig_V-set"/>
</dbReference>
<dbReference type="GO" id="GO:0004888">
    <property type="term" value="F:transmembrane signaling receptor activity"/>
    <property type="evidence" value="ECO:0007669"/>
    <property type="project" value="TreeGrafter"/>
</dbReference>
<dbReference type="InterPro" id="IPR013783">
    <property type="entry name" value="Ig-like_fold"/>
</dbReference>
<evidence type="ECO:0000256" key="5">
    <source>
        <dbReference type="SAM" id="Phobius"/>
    </source>
</evidence>
<feature type="transmembrane region" description="Helical" evidence="5">
    <location>
        <begin position="178"/>
        <end position="201"/>
    </location>
</feature>
<keyword evidence="6" id="KW-0732">Signal</keyword>
<keyword evidence="5" id="KW-1133">Transmembrane helix</keyword>
<evidence type="ECO:0000256" key="2">
    <source>
        <dbReference type="ARBA" id="ARBA00022692"/>
    </source>
</evidence>
<organism evidence="8 9">
    <name type="scientific">Oncorhynchus kisutch</name>
    <name type="common">Coho salmon</name>
    <name type="synonym">Salmo kisutch</name>
    <dbReference type="NCBI Taxonomy" id="8019"/>
    <lineage>
        <taxon>Eukaryota</taxon>
        <taxon>Metazoa</taxon>
        <taxon>Chordata</taxon>
        <taxon>Craniata</taxon>
        <taxon>Vertebrata</taxon>
        <taxon>Euteleostomi</taxon>
        <taxon>Actinopterygii</taxon>
        <taxon>Neopterygii</taxon>
        <taxon>Teleostei</taxon>
        <taxon>Protacanthopterygii</taxon>
        <taxon>Salmoniformes</taxon>
        <taxon>Salmonidae</taxon>
        <taxon>Salmoninae</taxon>
        <taxon>Oncorhynchus</taxon>
    </lineage>
</organism>
<evidence type="ECO:0000313" key="8">
    <source>
        <dbReference type="Ensembl" id="ENSOKIP00005089454.1"/>
    </source>
</evidence>
<evidence type="ECO:0000256" key="6">
    <source>
        <dbReference type="SAM" id="SignalP"/>
    </source>
</evidence>
<dbReference type="AlphaFoldDB" id="A0A8C7JJ59"/>
<feature type="compositionally biased region" description="Low complexity" evidence="4">
    <location>
        <begin position="128"/>
        <end position="145"/>
    </location>
</feature>
<dbReference type="GO" id="GO:0005886">
    <property type="term" value="C:plasma membrane"/>
    <property type="evidence" value="ECO:0007669"/>
    <property type="project" value="TreeGrafter"/>
</dbReference>
<dbReference type="SUPFAM" id="SSF48726">
    <property type="entry name" value="Immunoglobulin"/>
    <property type="match status" value="1"/>
</dbReference>
<dbReference type="InterPro" id="IPR050671">
    <property type="entry name" value="CD300_family_receptors"/>
</dbReference>
<reference evidence="8" key="1">
    <citation type="submission" date="2025-08" db="UniProtKB">
        <authorList>
            <consortium name="Ensembl"/>
        </authorList>
    </citation>
    <scope>IDENTIFICATION</scope>
</reference>
<dbReference type="Pfam" id="PF07686">
    <property type="entry name" value="V-set"/>
    <property type="match status" value="1"/>
</dbReference>
<dbReference type="CDD" id="cd05716">
    <property type="entry name" value="IgV_pIgR_like"/>
    <property type="match status" value="1"/>
</dbReference>
<comment type="subcellular location">
    <subcellularLocation>
        <location evidence="1">Membrane</location>
    </subcellularLocation>
</comment>
<evidence type="ECO:0000256" key="3">
    <source>
        <dbReference type="ARBA" id="ARBA00023136"/>
    </source>
</evidence>
<evidence type="ECO:0000313" key="9">
    <source>
        <dbReference type="Proteomes" id="UP000694557"/>
    </source>
</evidence>
<sequence>MKILHVVSCCLLSALCVVESAGINVTGVVGRQVKINCSYSWAEDNDKYFCKESCSKNDILIQSDGKQNYKNKDRFSILNTINGVFTVTITKLEKSDSGKYWCGVNRLLKDTYTEVHLKVTDAPPTSTPSPVTSRPHVSTTLPNLSTTLPNLSTTSSNLFTTFLASGDISGHSSSRAGLMVWTSAGLVVMVTVLGLVLLLFYRQRRGTRRTPPPPVSSNTQPDPAGEVDCVYEEIREADRQTDTLPLVISSVYSTVNSPTTYSTGQASTTYPADQASTTYPADQAIGVPHCDIYANASCHKDDINPSYSTADHPDSLIYSSVDLPTDSRVSSSPPTVSGTQDDSIYSTAQLPKDTVESTRYPAVHLPKDTPKDVLYSTAQLPKDTVESTRDPAVHLSKDTPEDALYSTAQLPKDTVESTRDPAVHLSKDTPEDALYSTAQLPKDTVESRRYPAVHLSKDTPEDALYSTAQLPKIM</sequence>
<dbReference type="GeneTree" id="ENSGT01100000263603"/>
<keyword evidence="2 5" id="KW-0812">Transmembrane</keyword>
<dbReference type="PANTHER" id="PTHR11860:SF118">
    <property type="entry name" value="CMRF35-LIKE MOLECULE 3-RELATED"/>
    <property type="match status" value="1"/>
</dbReference>
<gene>
    <name evidence="8" type="primary">LOC116358978</name>
</gene>
<feature type="region of interest" description="Disordered" evidence="4">
    <location>
        <begin position="318"/>
        <end position="357"/>
    </location>
</feature>
<feature type="compositionally biased region" description="Polar residues" evidence="4">
    <location>
        <begin position="327"/>
        <end position="349"/>
    </location>
</feature>
<dbReference type="InterPro" id="IPR003599">
    <property type="entry name" value="Ig_sub"/>
</dbReference>
<dbReference type="Proteomes" id="UP000694557">
    <property type="component" value="Unassembled WGS sequence"/>
</dbReference>
<reference evidence="8" key="2">
    <citation type="submission" date="2025-09" db="UniProtKB">
        <authorList>
            <consortium name="Ensembl"/>
        </authorList>
    </citation>
    <scope>IDENTIFICATION</scope>
</reference>
<protein>
    <submittedName>
        <fullName evidence="8">CMRF35-like molecule 1</fullName>
    </submittedName>
</protein>
<feature type="signal peptide" evidence="6">
    <location>
        <begin position="1"/>
        <end position="20"/>
    </location>
</feature>
<evidence type="ECO:0000256" key="1">
    <source>
        <dbReference type="ARBA" id="ARBA00004370"/>
    </source>
</evidence>
<proteinExistence type="predicted"/>
<dbReference type="InterPro" id="IPR007110">
    <property type="entry name" value="Ig-like_dom"/>
</dbReference>
<name>A0A8C7JJ59_ONCKI</name>
<feature type="region of interest" description="Disordered" evidence="4">
    <location>
        <begin position="121"/>
        <end position="145"/>
    </location>
</feature>
<dbReference type="PANTHER" id="PTHR11860">
    <property type="entry name" value="POLYMERIC-IMMUNOGLOBULIN RECEPTOR"/>
    <property type="match status" value="1"/>
</dbReference>
<dbReference type="Ensembl" id="ENSOKIT00005095602.1">
    <property type="protein sequence ID" value="ENSOKIP00005089454.1"/>
    <property type="gene ID" value="ENSOKIG00005038997.1"/>
</dbReference>
<dbReference type="InterPro" id="IPR036179">
    <property type="entry name" value="Ig-like_dom_sf"/>
</dbReference>
<dbReference type="SMART" id="SM00409">
    <property type="entry name" value="IG"/>
    <property type="match status" value="1"/>
</dbReference>
<keyword evidence="9" id="KW-1185">Reference proteome</keyword>
<feature type="chain" id="PRO_5034367493" evidence="6">
    <location>
        <begin position="21"/>
        <end position="474"/>
    </location>
</feature>
<feature type="domain" description="Ig-like" evidence="7">
    <location>
        <begin position="1"/>
        <end position="120"/>
    </location>
</feature>
<dbReference type="Gene3D" id="2.60.40.10">
    <property type="entry name" value="Immunoglobulins"/>
    <property type="match status" value="1"/>
</dbReference>
<keyword evidence="3 5" id="KW-0472">Membrane</keyword>